<feature type="domain" description="Lipid/polyisoprenoid-binding YceI-like" evidence="2">
    <location>
        <begin position="29"/>
        <end position="198"/>
    </location>
</feature>
<dbReference type="Proteomes" id="UP000255515">
    <property type="component" value="Unassembled WGS sequence"/>
</dbReference>
<sequence>MRKSLSVLFLFCLLFSAFGQKRKKSGVQVSKVQTSEINWWGYKMVKSEATTHTGFVKLKNGKFIFTDKVLTGGEFTLDMRSLAATDITGEEQQKLTNHLKSIDFFDVKKYPTSKFIITKVLPSTNPEYNYLIYGNLTLKGTRKTISFPAKIRTNDRFVEFESAKISLNRRDYKVYYQSSIRDYFINNQIDIQIKMTAN</sequence>
<feature type="signal peptide" evidence="1">
    <location>
        <begin position="1"/>
        <end position="19"/>
    </location>
</feature>
<dbReference type="RefSeq" id="WP_002664770.1">
    <property type="nucleotide sequence ID" value="NZ_UFTJ01000003.1"/>
</dbReference>
<dbReference type="AlphaFoldDB" id="A0A380ZSQ3"/>
<evidence type="ECO:0000256" key="1">
    <source>
        <dbReference type="SAM" id="SignalP"/>
    </source>
</evidence>
<keyword evidence="1" id="KW-0732">Signal</keyword>
<feature type="chain" id="PRO_5016574150" evidence="1">
    <location>
        <begin position="20"/>
        <end position="198"/>
    </location>
</feature>
<dbReference type="SMART" id="SM00867">
    <property type="entry name" value="YceI"/>
    <property type="match status" value="1"/>
</dbReference>
<gene>
    <name evidence="3" type="ORF">NCTC11661_01512</name>
</gene>
<dbReference type="Pfam" id="PF04264">
    <property type="entry name" value="YceI"/>
    <property type="match status" value="1"/>
</dbReference>
<name>A0A380ZSQ3_9FLAO</name>
<proteinExistence type="predicted"/>
<reference evidence="3 4" key="1">
    <citation type="submission" date="2018-06" db="EMBL/GenBank/DDBJ databases">
        <authorList>
            <consortium name="Pathogen Informatics"/>
            <person name="Doyle S."/>
        </authorList>
    </citation>
    <scope>NUCLEOTIDE SEQUENCE [LARGE SCALE GENOMIC DNA]</scope>
    <source>
        <strain evidence="3 4">NCTC11661</strain>
    </source>
</reference>
<dbReference type="PANTHER" id="PTHR34406">
    <property type="entry name" value="PROTEIN YCEI"/>
    <property type="match status" value="1"/>
</dbReference>
<evidence type="ECO:0000259" key="2">
    <source>
        <dbReference type="SMART" id="SM00867"/>
    </source>
</evidence>
<dbReference type="PANTHER" id="PTHR34406:SF1">
    <property type="entry name" value="PROTEIN YCEI"/>
    <property type="match status" value="1"/>
</dbReference>
<evidence type="ECO:0000313" key="3">
    <source>
        <dbReference type="EMBL" id="SUV52372.1"/>
    </source>
</evidence>
<evidence type="ECO:0000313" key="4">
    <source>
        <dbReference type="Proteomes" id="UP000255515"/>
    </source>
</evidence>
<dbReference type="SUPFAM" id="SSF101874">
    <property type="entry name" value="YceI-like"/>
    <property type="match status" value="1"/>
</dbReference>
<organism evidence="3 4">
    <name type="scientific">Bergeyella zoohelcum</name>
    <dbReference type="NCBI Taxonomy" id="1015"/>
    <lineage>
        <taxon>Bacteria</taxon>
        <taxon>Pseudomonadati</taxon>
        <taxon>Bacteroidota</taxon>
        <taxon>Flavobacteriia</taxon>
        <taxon>Flavobacteriales</taxon>
        <taxon>Weeksellaceae</taxon>
        <taxon>Bergeyella</taxon>
    </lineage>
</organism>
<protein>
    <submittedName>
        <fullName evidence="3">Uncharacterized conserved protein</fullName>
    </submittedName>
</protein>
<dbReference type="InterPro" id="IPR036761">
    <property type="entry name" value="TTHA0802/YceI-like_sf"/>
</dbReference>
<dbReference type="InterPro" id="IPR007372">
    <property type="entry name" value="Lipid/polyisoprenoid-bd_YceI"/>
</dbReference>
<dbReference type="EMBL" id="UFTJ01000003">
    <property type="protein sequence ID" value="SUV52372.1"/>
    <property type="molecule type" value="Genomic_DNA"/>
</dbReference>
<accession>A0A380ZSQ3</accession>
<dbReference type="Gene3D" id="2.40.128.110">
    <property type="entry name" value="Lipid/polyisoprenoid-binding, YceI-like"/>
    <property type="match status" value="1"/>
</dbReference>